<gene>
    <name evidence="2" type="ORF">G0Q06_09570</name>
</gene>
<dbReference type="AlphaFoldDB" id="A0A6B2M3N7"/>
<evidence type="ECO:0000256" key="1">
    <source>
        <dbReference type="SAM" id="MobiDB-lite"/>
    </source>
</evidence>
<dbReference type="Proteomes" id="UP000478417">
    <property type="component" value="Unassembled WGS sequence"/>
</dbReference>
<evidence type="ECO:0000313" key="3">
    <source>
        <dbReference type="Proteomes" id="UP000478417"/>
    </source>
</evidence>
<comment type="caution">
    <text evidence="2">The sequence shown here is derived from an EMBL/GenBank/DDBJ whole genome shotgun (WGS) entry which is preliminary data.</text>
</comment>
<reference evidence="2 3" key="1">
    <citation type="submission" date="2020-02" db="EMBL/GenBank/DDBJ databases">
        <title>Albibacoteraceae fam. nov., the first described family within the subdivision 4 Verrucomicrobia.</title>
        <authorList>
            <person name="Xi F."/>
        </authorList>
    </citation>
    <scope>NUCLEOTIDE SEQUENCE [LARGE SCALE GENOMIC DNA]</scope>
    <source>
        <strain evidence="2 3">CK1056</strain>
    </source>
</reference>
<protein>
    <submittedName>
        <fullName evidence="2">Uncharacterized protein</fullName>
    </submittedName>
</protein>
<accession>A0A6B2M3N7</accession>
<feature type="compositionally biased region" description="Basic and acidic residues" evidence="1">
    <location>
        <begin position="56"/>
        <end position="87"/>
    </location>
</feature>
<keyword evidence="3" id="KW-1185">Reference proteome</keyword>
<dbReference type="RefSeq" id="WP_163965050.1">
    <property type="nucleotide sequence ID" value="NZ_JAAGNX010000002.1"/>
</dbReference>
<organism evidence="2 3">
    <name type="scientific">Oceanipulchritudo coccoides</name>
    <dbReference type="NCBI Taxonomy" id="2706888"/>
    <lineage>
        <taxon>Bacteria</taxon>
        <taxon>Pseudomonadati</taxon>
        <taxon>Verrucomicrobiota</taxon>
        <taxon>Opitutia</taxon>
        <taxon>Puniceicoccales</taxon>
        <taxon>Oceanipulchritudinaceae</taxon>
        <taxon>Oceanipulchritudo</taxon>
    </lineage>
</organism>
<feature type="compositionally biased region" description="Low complexity" evidence="1">
    <location>
        <begin position="16"/>
        <end position="26"/>
    </location>
</feature>
<dbReference type="EMBL" id="JAAGNX010000002">
    <property type="protein sequence ID" value="NDV62697.1"/>
    <property type="molecule type" value="Genomic_DNA"/>
</dbReference>
<feature type="region of interest" description="Disordered" evidence="1">
    <location>
        <begin position="1"/>
        <end position="87"/>
    </location>
</feature>
<feature type="compositionally biased region" description="Basic and acidic residues" evidence="1">
    <location>
        <begin position="542"/>
        <end position="554"/>
    </location>
</feature>
<proteinExistence type="predicted"/>
<feature type="compositionally biased region" description="Basic and acidic residues" evidence="1">
    <location>
        <begin position="480"/>
        <end position="533"/>
    </location>
</feature>
<evidence type="ECO:0000313" key="2">
    <source>
        <dbReference type="EMBL" id="NDV62697.1"/>
    </source>
</evidence>
<name>A0A6B2M3N7_9BACT</name>
<feature type="region of interest" description="Disordered" evidence="1">
    <location>
        <begin position="480"/>
        <end position="579"/>
    </location>
</feature>
<sequence length="579" mass="65580">MAESSDQNKKTEESSLDLSGLSSISLGPDWVSGKKRSTALPRENRDQGRSRPQRGPSREPRKDRRGAAFRRPDRQESGGRYERPERAQPFEPVIAADFYPEEEPFKVLGQAIRNSYRTFELFEIARLILEKPDRFVCVVRDPAQKEGETALLHASVPDGLPFKSEEEALSHAVRHYMGEFFNLEEVEGEAPSGAFQVVHKCGMTGELLAPPNYHRYQAICREHHASKLAHVSYSKFEQSIESSREEEDIQKWLEQMKTQTRFTWKENSEIVFNNREDARLYLVTEARDKLVRPAYSARFSGKALALLNPQDPIRRSVEYLAEGQRRFPLDTANHLRGRLRRMHFAVYKRGSKGISYVCAVKRRFRKPDEVLADNLQELIDFLEAHPNFPLKDLPKAFLGIDPAHKPDSSAAEAAKDVAEEVAKEIGEPEVPVPAPVAKKEVSEAEQSALKQLKIDLHYLVSEGYVTEFSDGRLFVPPIREDEIRHSEKEKQEKLQPTEEPPKPEEKAEAPEKAAEPEKAEEPEKVAEPEKVEAVEEVEPEPSAEKVEAPAKPEPPEIPESPDAPASPDEATPPKPEKTE</sequence>
<feature type="compositionally biased region" description="Basic and acidic residues" evidence="1">
    <location>
        <begin position="1"/>
        <end position="13"/>
    </location>
</feature>
<feature type="compositionally biased region" description="Low complexity" evidence="1">
    <location>
        <begin position="560"/>
        <end position="569"/>
    </location>
</feature>